<sequence>MHSLGHSRWYTILVVFFDIMNNDIFPGGRLPVAHIFGQPQSLISRLPIEMLCMIFSALQLTEGALLVPDLDVAEHRSPWQNSVRAPSWTDVMFVCRFWGEVVLACPSLWKLMINPSLEWEEECVRRSRNAPLTLMVDTTTTVGEIETDGDRAFEDSPTWSDGARRRLEELSITTRSLDQYQKLLHSLTCDPAPRLRYLCLEHIAATPRHYDVVSSPLFKGHTPNLRTLFIKSPYFQLSPKDPIFSSVTYLRIDSGAKWKDTPMSEFLTVLESWTQLRTLILQDSFPTSEVNGQSQLYPLPQPGRKVALPNLRQLRLQGRRAHHMQYFLSHISIPKSVLDLCCHVGTKSRRNPLQEQVDPAALIEGLLSHVPQHLVKSTTNLAMAAGTSSDHKFFNIVSLPNLWKKGEAMFMQDPEFHPVESRVGGHAINHLFKAELLISLRHSEGKRLDQEPKNFETIFTTLRLSHISALEFHRCYEYPKSTWVTVFKTLNNLRYLILAVQPGHAVGTLEALGEADEQGDLILPNLEHFQLMQTSLDLPTERELNAMLESRRRRSGLLLHSLGIHLEQYFDVDEFTQMRRLTHKFHFKLELDDSLAESD</sequence>
<keyword evidence="2" id="KW-1185">Reference proteome</keyword>
<evidence type="ECO:0000313" key="1">
    <source>
        <dbReference type="EMBL" id="TFY70799.1"/>
    </source>
</evidence>
<name>A0A4Y9ZBM6_9AGAM</name>
<comment type="caution">
    <text evidence="1">The sequence shown here is derived from an EMBL/GenBank/DDBJ whole genome shotgun (WGS) entry which is preliminary data.</text>
</comment>
<dbReference type="EMBL" id="SEOQ01000082">
    <property type="protein sequence ID" value="TFY70799.1"/>
    <property type="molecule type" value="Genomic_DNA"/>
</dbReference>
<protein>
    <submittedName>
        <fullName evidence="1">Uncharacterized protein</fullName>
    </submittedName>
</protein>
<accession>A0A4Y9ZBM6</accession>
<proteinExistence type="predicted"/>
<dbReference type="AlphaFoldDB" id="A0A4Y9ZBM6"/>
<reference evidence="1 2" key="1">
    <citation type="submission" date="2019-02" db="EMBL/GenBank/DDBJ databases">
        <title>Genome sequencing of the rare red list fungi Dentipellis fragilis.</title>
        <authorList>
            <person name="Buettner E."/>
            <person name="Kellner H."/>
        </authorList>
    </citation>
    <scope>NUCLEOTIDE SEQUENCE [LARGE SCALE GENOMIC DNA]</scope>
    <source>
        <strain evidence="1 2">DSM 105465</strain>
    </source>
</reference>
<evidence type="ECO:0000313" key="2">
    <source>
        <dbReference type="Proteomes" id="UP000298327"/>
    </source>
</evidence>
<dbReference type="Proteomes" id="UP000298327">
    <property type="component" value="Unassembled WGS sequence"/>
</dbReference>
<gene>
    <name evidence="1" type="ORF">EVG20_g2213</name>
</gene>
<organism evidence="1 2">
    <name type="scientific">Dentipellis fragilis</name>
    <dbReference type="NCBI Taxonomy" id="205917"/>
    <lineage>
        <taxon>Eukaryota</taxon>
        <taxon>Fungi</taxon>
        <taxon>Dikarya</taxon>
        <taxon>Basidiomycota</taxon>
        <taxon>Agaricomycotina</taxon>
        <taxon>Agaricomycetes</taxon>
        <taxon>Russulales</taxon>
        <taxon>Hericiaceae</taxon>
        <taxon>Dentipellis</taxon>
    </lineage>
</organism>
<dbReference type="OrthoDB" id="2754773at2759"/>
<dbReference type="SUPFAM" id="SSF52047">
    <property type="entry name" value="RNI-like"/>
    <property type="match status" value="1"/>
</dbReference>